<reference evidence="2" key="2">
    <citation type="submission" date="2021-09" db="EMBL/GenBank/DDBJ databases">
        <authorList>
            <person name="Jia N."/>
            <person name="Wang J."/>
            <person name="Shi W."/>
            <person name="Du L."/>
            <person name="Sun Y."/>
            <person name="Zhan W."/>
            <person name="Jiang J."/>
            <person name="Wang Q."/>
            <person name="Zhang B."/>
            <person name="Ji P."/>
            <person name="Sakyi L.B."/>
            <person name="Cui X."/>
            <person name="Yuan T."/>
            <person name="Jiang B."/>
            <person name="Yang W."/>
            <person name="Lam T.T.-Y."/>
            <person name="Chang Q."/>
            <person name="Ding S."/>
            <person name="Wang X."/>
            <person name="Zhu J."/>
            <person name="Ruan X."/>
            <person name="Zhao L."/>
            <person name="Wei J."/>
            <person name="Que T."/>
            <person name="Du C."/>
            <person name="Cheng J."/>
            <person name="Dai P."/>
            <person name="Han X."/>
            <person name="Huang E."/>
            <person name="Gao Y."/>
            <person name="Liu J."/>
            <person name="Shao H."/>
            <person name="Ye R."/>
            <person name="Li L."/>
            <person name="Wei W."/>
            <person name="Wang X."/>
            <person name="Wang C."/>
            <person name="Huo Q."/>
            <person name="Li W."/>
            <person name="Guo W."/>
            <person name="Chen H."/>
            <person name="Chen S."/>
            <person name="Zhou L."/>
            <person name="Zhou L."/>
            <person name="Ni X."/>
            <person name="Tian J."/>
            <person name="Zhou Y."/>
            <person name="Sheng Y."/>
            <person name="Liu T."/>
            <person name="Pan Y."/>
            <person name="Xia L."/>
            <person name="Li J."/>
            <person name="Zhao F."/>
            <person name="Cao W."/>
        </authorList>
    </citation>
    <scope>NUCLEOTIDE SEQUENCE</scope>
    <source>
        <strain evidence="2">Rmic-2018</strain>
        <tissue evidence="2">Larvae</tissue>
    </source>
</reference>
<dbReference type="AlphaFoldDB" id="A0A9J6DJR6"/>
<feature type="region of interest" description="Disordered" evidence="1">
    <location>
        <begin position="62"/>
        <end position="81"/>
    </location>
</feature>
<dbReference type="EMBL" id="JABSTU010000009">
    <property type="protein sequence ID" value="KAH8022211.1"/>
    <property type="molecule type" value="Genomic_DNA"/>
</dbReference>
<accession>A0A9J6DJR6</accession>
<gene>
    <name evidence="2" type="ORF">HPB51_023089</name>
</gene>
<protein>
    <submittedName>
        <fullName evidence="2">Uncharacterized protein</fullName>
    </submittedName>
</protein>
<evidence type="ECO:0000256" key="1">
    <source>
        <dbReference type="SAM" id="MobiDB-lite"/>
    </source>
</evidence>
<reference evidence="2" key="1">
    <citation type="journal article" date="2020" name="Cell">
        <title>Large-Scale Comparative Analyses of Tick Genomes Elucidate Their Genetic Diversity and Vector Capacities.</title>
        <authorList>
            <consortium name="Tick Genome and Microbiome Consortium (TIGMIC)"/>
            <person name="Jia N."/>
            <person name="Wang J."/>
            <person name="Shi W."/>
            <person name="Du L."/>
            <person name="Sun Y."/>
            <person name="Zhan W."/>
            <person name="Jiang J.F."/>
            <person name="Wang Q."/>
            <person name="Zhang B."/>
            <person name="Ji P."/>
            <person name="Bell-Sakyi L."/>
            <person name="Cui X.M."/>
            <person name="Yuan T.T."/>
            <person name="Jiang B.G."/>
            <person name="Yang W.F."/>
            <person name="Lam T.T."/>
            <person name="Chang Q.C."/>
            <person name="Ding S.J."/>
            <person name="Wang X.J."/>
            <person name="Zhu J.G."/>
            <person name="Ruan X.D."/>
            <person name="Zhao L."/>
            <person name="Wei J.T."/>
            <person name="Ye R.Z."/>
            <person name="Que T.C."/>
            <person name="Du C.H."/>
            <person name="Zhou Y.H."/>
            <person name="Cheng J.X."/>
            <person name="Dai P.F."/>
            <person name="Guo W.B."/>
            <person name="Han X.H."/>
            <person name="Huang E.J."/>
            <person name="Li L.F."/>
            <person name="Wei W."/>
            <person name="Gao Y.C."/>
            <person name="Liu J.Z."/>
            <person name="Shao H.Z."/>
            <person name="Wang X."/>
            <person name="Wang C.C."/>
            <person name="Yang T.C."/>
            <person name="Huo Q.B."/>
            <person name="Li W."/>
            <person name="Chen H.Y."/>
            <person name="Chen S.E."/>
            <person name="Zhou L.G."/>
            <person name="Ni X.B."/>
            <person name="Tian J.H."/>
            <person name="Sheng Y."/>
            <person name="Liu T."/>
            <person name="Pan Y.S."/>
            <person name="Xia L.Y."/>
            <person name="Li J."/>
            <person name="Zhao F."/>
            <person name="Cao W.C."/>
        </authorList>
    </citation>
    <scope>NUCLEOTIDE SEQUENCE</scope>
    <source>
        <strain evidence="2">Rmic-2018</strain>
    </source>
</reference>
<name>A0A9J6DJR6_RHIMP</name>
<keyword evidence="3" id="KW-1185">Reference proteome</keyword>
<proteinExistence type="predicted"/>
<sequence>MQRSTRPRLCAERAMEGAPVVLPEVTAVAACQRRYHCPTTRRVHTLTHTHVIGLKRARFEGSARGPLSDKSAGERARSLPPSTFRATLAKSLGAMPPGRPPPSTPRTLLPSVCRCSEASGRRLGGGRPLCHRWWDSSVVAEGSTFPFSLSRSTTSACRCCRRHLLSLLSPSLPARRRWQSGAAAREEL</sequence>
<evidence type="ECO:0000313" key="3">
    <source>
        <dbReference type="Proteomes" id="UP000821866"/>
    </source>
</evidence>
<evidence type="ECO:0000313" key="2">
    <source>
        <dbReference type="EMBL" id="KAH8022211.1"/>
    </source>
</evidence>
<dbReference type="Proteomes" id="UP000821866">
    <property type="component" value="Chromosome 7"/>
</dbReference>
<comment type="caution">
    <text evidence="2">The sequence shown here is derived from an EMBL/GenBank/DDBJ whole genome shotgun (WGS) entry which is preliminary data.</text>
</comment>
<organism evidence="2 3">
    <name type="scientific">Rhipicephalus microplus</name>
    <name type="common">Cattle tick</name>
    <name type="synonym">Boophilus microplus</name>
    <dbReference type="NCBI Taxonomy" id="6941"/>
    <lineage>
        <taxon>Eukaryota</taxon>
        <taxon>Metazoa</taxon>
        <taxon>Ecdysozoa</taxon>
        <taxon>Arthropoda</taxon>
        <taxon>Chelicerata</taxon>
        <taxon>Arachnida</taxon>
        <taxon>Acari</taxon>
        <taxon>Parasitiformes</taxon>
        <taxon>Ixodida</taxon>
        <taxon>Ixodoidea</taxon>
        <taxon>Ixodidae</taxon>
        <taxon>Rhipicephalinae</taxon>
        <taxon>Rhipicephalus</taxon>
        <taxon>Boophilus</taxon>
    </lineage>
</organism>